<dbReference type="NCBIfam" id="NF047330">
    <property type="entry name" value="MCR_0457_fam"/>
    <property type="match status" value="1"/>
</dbReference>
<proteinExistence type="predicted"/>
<evidence type="ECO:0000259" key="2">
    <source>
        <dbReference type="Pfam" id="PF25642"/>
    </source>
</evidence>
<name>A0A3D3G082_ACIRA</name>
<organism evidence="3 4">
    <name type="scientific">Acinetobacter radioresistens</name>
    <dbReference type="NCBI Taxonomy" id="40216"/>
    <lineage>
        <taxon>Bacteria</taxon>
        <taxon>Pseudomonadati</taxon>
        <taxon>Pseudomonadota</taxon>
        <taxon>Gammaproteobacteria</taxon>
        <taxon>Moraxellales</taxon>
        <taxon>Moraxellaceae</taxon>
        <taxon>Acinetobacter</taxon>
    </lineage>
</organism>
<dbReference type="InterPro" id="IPR057704">
    <property type="entry name" value="DUF7944"/>
</dbReference>
<evidence type="ECO:0000313" key="4">
    <source>
        <dbReference type="Proteomes" id="UP000262257"/>
    </source>
</evidence>
<feature type="compositionally biased region" description="Basic and acidic residues" evidence="1">
    <location>
        <begin position="94"/>
        <end position="103"/>
    </location>
</feature>
<accession>A0A3D3G082</accession>
<gene>
    <name evidence="3" type="ORF">DIC32_02355</name>
</gene>
<sequence length="113" mass="12430">MSLGFVAVMSQVALANEGLTQQEADTLVKEDIAGTQVLAEVCPAILGKNTRLDTNIQKLINSYLGEYSDSSMTYAHLQNDIEYKRVLAEARSAAKEADQEEQKSVCQDVLDFE</sequence>
<dbReference type="AlphaFoldDB" id="A0A3D3G082"/>
<reference evidence="3 4" key="1">
    <citation type="journal article" date="2018" name="Nat. Biotechnol.">
        <title>A standardized bacterial taxonomy based on genome phylogeny substantially revises the tree of life.</title>
        <authorList>
            <person name="Parks D.H."/>
            <person name="Chuvochina M."/>
            <person name="Waite D.W."/>
            <person name="Rinke C."/>
            <person name="Skarshewski A."/>
            <person name="Chaumeil P.A."/>
            <person name="Hugenholtz P."/>
        </authorList>
    </citation>
    <scope>NUCLEOTIDE SEQUENCE [LARGE SCALE GENOMIC DNA]</scope>
    <source>
        <strain evidence="3">UBA10045</strain>
    </source>
</reference>
<feature type="region of interest" description="Disordered" evidence="1">
    <location>
        <begin position="94"/>
        <end position="113"/>
    </location>
</feature>
<protein>
    <recommendedName>
        <fullName evidence="2">DUF7944 domain-containing protein</fullName>
    </recommendedName>
</protein>
<dbReference type="Proteomes" id="UP000262257">
    <property type="component" value="Unassembled WGS sequence"/>
</dbReference>
<dbReference type="Pfam" id="PF25642">
    <property type="entry name" value="DUF7944"/>
    <property type="match status" value="1"/>
</dbReference>
<evidence type="ECO:0000256" key="1">
    <source>
        <dbReference type="SAM" id="MobiDB-lite"/>
    </source>
</evidence>
<comment type="caution">
    <text evidence="3">The sequence shown here is derived from an EMBL/GenBank/DDBJ whole genome shotgun (WGS) entry which is preliminary data.</text>
</comment>
<dbReference type="EMBL" id="DPXL01000032">
    <property type="protein sequence ID" value="HCM30632.1"/>
    <property type="molecule type" value="Genomic_DNA"/>
</dbReference>
<feature type="domain" description="DUF7944" evidence="2">
    <location>
        <begin position="29"/>
        <end position="109"/>
    </location>
</feature>
<evidence type="ECO:0000313" key="3">
    <source>
        <dbReference type="EMBL" id="HCM30632.1"/>
    </source>
</evidence>